<evidence type="ECO:0000259" key="3">
    <source>
        <dbReference type="PROSITE" id="PS51192"/>
    </source>
</evidence>
<keyword evidence="6" id="KW-1185">Reference proteome</keyword>
<gene>
    <name evidence="5" type="ORF">GCM10007852_30010</name>
</gene>
<feature type="domain" description="Helicase C-terminal" evidence="4">
    <location>
        <begin position="1289"/>
        <end position="1447"/>
    </location>
</feature>
<evidence type="ECO:0008006" key="7">
    <source>
        <dbReference type="Google" id="ProtNLM"/>
    </source>
</evidence>
<protein>
    <recommendedName>
        <fullName evidence="7">Superfamily II DNA or RNA helicase, SNF2 family</fullName>
    </recommendedName>
</protein>
<dbReference type="InterPro" id="IPR049730">
    <property type="entry name" value="SNF2/RAD54-like_C"/>
</dbReference>
<keyword evidence="1" id="KW-0378">Hydrolase</keyword>
<dbReference type="PROSITE" id="PS51194">
    <property type="entry name" value="HELICASE_CTER"/>
    <property type="match status" value="1"/>
</dbReference>
<dbReference type="InterPro" id="IPR038718">
    <property type="entry name" value="SNF2-like_sf"/>
</dbReference>
<dbReference type="SMART" id="SM00487">
    <property type="entry name" value="DEXDc"/>
    <property type="match status" value="1"/>
</dbReference>
<dbReference type="PROSITE" id="PS51192">
    <property type="entry name" value="HELICASE_ATP_BIND_1"/>
    <property type="match status" value="1"/>
</dbReference>
<evidence type="ECO:0000256" key="1">
    <source>
        <dbReference type="ARBA" id="ARBA00022801"/>
    </source>
</evidence>
<evidence type="ECO:0000256" key="2">
    <source>
        <dbReference type="ARBA" id="ARBA00022806"/>
    </source>
</evidence>
<keyword evidence="2" id="KW-0067">ATP-binding</keyword>
<organism evidence="5 6">
    <name type="scientific">Agaribacter marinus</name>
    <dbReference type="NCBI Taxonomy" id="1431249"/>
    <lineage>
        <taxon>Bacteria</taxon>
        <taxon>Pseudomonadati</taxon>
        <taxon>Pseudomonadota</taxon>
        <taxon>Gammaproteobacteria</taxon>
        <taxon>Alteromonadales</taxon>
        <taxon>Alteromonadaceae</taxon>
        <taxon>Agaribacter</taxon>
    </lineage>
</organism>
<proteinExistence type="predicted"/>
<feature type="domain" description="Helicase ATP-binding" evidence="3">
    <location>
        <begin position="999"/>
        <end position="1159"/>
    </location>
</feature>
<reference evidence="5" key="1">
    <citation type="journal article" date="2014" name="Int. J. Syst. Evol. Microbiol.">
        <title>Complete genome sequence of Corynebacterium casei LMG S-19264T (=DSM 44701T), isolated from a smear-ripened cheese.</title>
        <authorList>
            <consortium name="US DOE Joint Genome Institute (JGI-PGF)"/>
            <person name="Walter F."/>
            <person name="Albersmeier A."/>
            <person name="Kalinowski J."/>
            <person name="Ruckert C."/>
        </authorList>
    </citation>
    <scope>NUCLEOTIDE SEQUENCE</scope>
    <source>
        <strain evidence="5">NBRC 110023</strain>
    </source>
</reference>
<dbReference type="CDD" id="cd18012">
    <property type="entry name" value="DEXQc_arch_SWI2_SNF2"/>
    <property type="match status" value="1"/>
</dbReference>
<dbReference type="InterPro" id="IPR000330">
    <property type="entry name" value="SNF2_N"/>
</dbReference>
<evidence type="ECO:0000259" key="4">
    <source>
        <dbReference type="PROSITE" id="PS51194"/>
    </source>
</evidence>
<dbReference type="CDD" id="cd18793">
    <property type="entry name" value="SF2_C_SNF"/>
    <property type="match status" value="1"/>
</dbReference>
<dbReference type="SUPFAM" id="SSF52540">
    <property type="entry name" value="P-loop containing nucleoside triphosphate hydrolases"/>
    <property type="match status" value="2"/>
</dbReference>
<dbReference type="Pfam" id="PF00176">
    <property type="entry name" value="SNF2-rel_dom"/>
    <property type="match status" value="1"/>
</dbReference>
<dbReference type="InterPro" id="IPR027417">
    <property type="entry name" value="P-loop_NTPase"/>
</dbReference>
<dbReference type="GO" id="GO:0016787">
    <property type="term" value="F:hydrolase activity"/>
    <property type="evidence" value="ECO:0007669"/>
    <property type="project" value="UniProtKB-KW"/>
</dbReference>
<dbReference type="Gene3D" id="3.40.50.10810">
    <property type="entry name" value="Tandem AAA-ATPase domain"/>
    <property type="match status" value="1"/>
</dbReference>
<dbReference type="InterPro" id="IPR001650">
    <property type="entry name" value="Helicase_C-like"/>
</dbReference>
<evidence type="ECO:0000313" key="5">
    <source>
        <dbReference type="EMBL" id="GLR72093.1"/>
    </source>
</evidence>
<dbReference type="RefSeq" id="WP_284218453.1">
    <property type="nucleotide sequence ID" value="NZ_BSOT01000007.1"/>
</dbReference>
<dbReference type="InterPro" id="IPR014001">
    <property type="entry name" value="Helicase_ATP-bd"/>
</dbReference>
<dbReference type="Gene3D" id="3.40.50.300">
    <property type="entry name" value="P-loop containing nucleotide triphosphate hydrolases"/>
    <property type="match status" value="1"/>
</dbReference>
<dbReference type="Proteomes" id="UP001156601">
    <property type="component" value="Unassembled WGS sequence"/>
</dbReference>
<keyword evidence="2" id="KW-0347">Helicase</keyword>
<dbReference type="EMBL" id="BSOT01000007">
    <property type="protein sequence ID" value="GLR72093.1"/>
    <property type="molecule type" value="Genomic_DNA"/>
</dbReference>
<dbReference type="SMART" id="SM00490">
    <property type="entry name" value="HELICc"/>
    <property type="match status" value="1"/>
</dbReference>
<comment type="caution">
    <text evidence="5">The sequence shown here is derived from an EMBL/GenBank/DDBJ whole genome shotgun (WGS) entry which is preliminary data.</text>
</comment>
<reference evidence="5" key="2">
    <citation type="submission" date="2023-01" db="EMBL/GenBank/DDBJ databases">
        <title>Draft genome sequence of Agaribacter marinus strain NBRC 110023.</title>
        <authorList>
            <person name="Sun Q."/>
            <person name="Mori K."/>
        </authorList>
    </citation>
    <scope>NUCLEOTIDE SEQUENCE</scope>
    <source>
        <strain evidence="5">NBRC 110023</strain>
    </source>
</reference>
<dbReference type="GO" id="GO:0005524">
    <property type="term" value="F:ATP binding"/>
    <property type="evidence" value="ECO:0007669"/>
    <property type="project" value="InterPro"/>
</dbReference>
<name>A0AA37WJD2_9ALTE</name>
<evidence type="ECO:0000313" key="6">
    <source>
        <dbReference type="Proteomes" id="UP001156601"/>
    </source>
</evidence>
<accession>A0AA37WJD2</accession>
<dbReference type="PANTHER" id="PTHR10799">
    <property type="entry name" value="SNF2/RAD54 HELICASE FAMILY"/>
    <property type="match status" value="1"/>
</dbReference>
<keyword evidence="2" id="KW-0547">Nucleotide-binding</keyword>
<dbReference type="Pfam" id="PF00271">
    <property type="entry name" value="Helicase_C"/>
    <property type="match status" value="1"/>
</dbReference>
<dbReference type="GO" id="GO:0004386">
    <property type="term" value="F:helicase activity"/>
    <property type="evidence" value="ECO:0007669"/>
    <property type="project" value="UniProtKB-KW"/>
</dbReference>
<sequence>MKITSLISQNTKQESEVVHKAFLDLSAADKVILIILSVIYKPIGTTKFDQVIRQLIDMDFLTQKGTYYKLTTDVKAKLGKAGMLQVTREGVMVNRLLANKLTEEVEYLEELREGVGHRKFISILFAAEHIVPVVNPYAWQDKRVDKQRLCRDFFYLNEIDNLEKTIESHKNPQIIDTEFNQILVELLFLPFSLKRFLILSDKIQYLAFATLFRMCQRDGSNILYPLRLLEQICKENQGNVLCRQLLCEQYLYTCRFEEYLAFSDELDSSSYGLQLQGAYQFLTSKTQIANTYYEKAIVAKNKISRRKKQYLGDLLGYFFKLSLIIEANQHDASLFNTLLTQCENEYVDQKTASDCVPLYLELKKITSRLSDGAEYLPHSDLYDINKDLNAFIFWLNRINQLIGSAWCNTSESDKVELSDNANVELAHQCVAFFSDTGYTLFANLSKQLADHFDTSLETNAANINKNNATKAPPLLINISSQIHRRAAWEHALDKLVALNPNSTNDDSEAKKAPQIEKTSRLIWELHLGRFKDELVPREQKRTKTAWSKGRVVSLKRLYENTDAFSFLLESDIKICRAIMPYQGYGYYAKTEYELEGLPALLAAVDAPNLYMANDISQSIDLIEKEPELVVSQHGSQLCLSMSDIEPVSTTDHLDERGYYTNDTNPLNKPYVLKQLNTEQYQLTVFSKEHLQVVDILGDDGLLVPISAKERVLEGIAAIAPFLNIQSDVAELDTGLDAVPCDDNLIINIQPIREGLEFTCVIMPFGEKGPAYKPGVGSANLSAEISGKRVATQRDLLKEQTLLDRLDATCPAFLSMPDNMLQLEDTQSALEALEQLENALSENKLPIILRWPKGKTVTLSKKLSSEQIQLGISKKTEWFDITGELAIDNNDVIELRKLLSLVSTSNGRFIKLDSERVLALSNDLRQKLEYLNQVTDEGKFHPVASLQVEEATSGMRMKTIHAWDKQTKQMYEANEIKPLVPSTLQAQLRDYQLEGFDWAMRLSHWGAGACLADDMGLGKTLQALGLLVARAQGGPSLVIAPTSVCFNWIQEAQRFAPTLNIKLFADAGTSAERAALLAELQAFDCVVLSYGLLQRESELLQKVQWHTLIADEAQALKNPLAKRTKAAYLLKADFNMVTTGTPIENDLTELWSLFRFINPGLLGNLKRFTQRFIQPIENAKEDKLAARKASQALKALIKPFILRRLKSQVLTELPARTEINVPIELSSKERAFYEALRLNAIDNISQASNITNAGEQRIKMLAELTKLRQACCHPKLVLEESELPSAKLEALNELLIDLRLNKHKALIFSQFVGHLQLIKQHLESKGISYQYLDGSTPQKARQQRVNAFQAGEGEVFLISLKAGGFGLNLTAADYVIHMDPWWNPAVEDQASDRSHRMGQNRPVTIYRMIAKNTIEEKIVSLHQHKRDLADKLLSGSDQATKLSVDDMLILLKDTF</sequence>